<keyword evidence="3" id="KW-0998">Cell outer membrane</keyword>
<evidence type="ECO:0000256" key="1">
    <source>
        <dbReference type="ARBA" id="ARBA00004442"/>
    </source>
</evidence>
<dbReference type="InterPro" id="IPR037066">
    <property type="entry name" value="Plug_dom_sf"/>
</dbReference>
<gene>
    <name evidence="5" type="ORF">ACFS6I_22190</name>
</gene>
<reference evidence="6" key="1">
    <citation type="journal article" date="2019" name="Int. J. Syst. Evol. Microbiol.">
        <title>The Global Catalogue of Microorganisms (GCM) 10K type strain sequencing project: providing services to taxonomists for standard genome sequencing and annotation.</title>
        <authorList>
            <consortium name="The Broad Institute Genomics Platform"/>
            <consortium name="The Broad Institute Genome Sequencing Center for Infectious Disease"/>
            <person name="Wu L."/>
            <person name="Ma J."/>
        </authorList>
    </citation>
    <scope>NUCLEOTIDE SEQUENCE [LARGE SCALE GENOMIC DNA]</scope>
    <source>
        <strain evidence="6">KCTC 22209</strain>
    </source>
</reference>
<dbReference type="InterPro" id="IPR023996">
    <property type="entry name" value="TonB-dep_OMP_SusC/RagA"/>
</dbReference>
<dbReference type="RefSeq" id="WP_380923838.1">
    <property type="nucleotide sequence ID" value="NZ_JBHUPE010000013.1"/>
</dbReference>
<dbReference type="Gene3D" id="2.40.170.20">
    <property type="entry name" value="TonB-dependent receptor, beta-barrel domain"/>
    <property type="match status" value="1"/>
</dbReference>
<evidence type="ECO:0000313" key="6">
    <source>
        <dbReference type="Proteomes" id="UP001597509"/>
    </source>
</evidence>
<dbReference type="EMBL" id="JBHUPE010000013">
    <property type="protein sequence ID" value="MFD2906654.1"/>
    <property type="molecule type" value="Genomic_DNA"/>
</dbReference>
<keyword evidence="6" id="KW-1185">Reference proteome</keyword>
<dbReference type="InterPro" id="IPR036942">
    <property type="entry name" value="Beta-barrel_TonB_sf"/>
</dbReference>
<proteinExistence type="predicted"/>
<dbReference type="Gene3D" id="2.170.130.10">
    <property type="entry name" value="TonB-dependent receptor, plug domain"/>
    <property type="match status" value="1"/>
</dbReference>
<organism evidence="5 6">
    <name type="scientific">Sphingobacterium anhuiense</name>
    <dbReference type="NCBI Taxonomy" id="493780"/>
    <lineage>
        <taxon>Bacteria</taxon>
        <taxon>Pseudomonadati</taxon>
        <taxon>Bacteroidota</taxon>
        <taxon>Sphingobacteriia</taxon>
        <taxon>Sphingobacteriales</taxon>
        <taxon>Sphingobacteriaceae</taxon>
        <taxon>Sphingobacterium</taxon>
    </lineage>
</organism>
<dbReference type="Proteomes" id="UP001597509">
    <property type="component" value="Unassembled WGS sequence"/>
</dbReference>
<dbReference type="NCBIfam" id="TIGR04056">
    <property type="entry name" value="OMP_RagA_SusC"/>
    <property type="match status" value="1"/>
</dbReference>
<comment type="subcellular location">
    <subcellularLocation>
        <location evidence="1">Cell outer membrane</location>
    </subcellularLocation>
</comment>
<name>A0ABW5Z1Q0_9SPHI</name>
<feature type="domain" description="TonB-dependent receptor plug" evidence="4">
    <location>
        <begin position="83"/>
        <end position="198"/>
    </location>
</feature>
<evidence type="ECO:0000256" key="3">
    <source>
        <dbReference type="ARBA" id="ARBA00023237"/>
    </source>
</evidence>
<dbReference type="SUPFAM" id="SSF56935">
    <property type="entry name" value="Porins"/>
    <property type="match status" value="1"/>
</dbReference>
<protein>
    <submittedName>
        <fullName evidence="5">SusC/RagA family TonB-linked outer membrane protein</fullName>
    </submittedName>
</protein>
<accession>A0ABW5Z1Q0</accession>
<sequence>MVKNYTSVSFALFLAVVGTQSLHANQKILKLPTIKDGLLRDTVKGESSSNNFETDTIGQMMKAMQKFKTIRDTINIRSVIPVPNLSLQQIVKGNLLGVYVQEPNGEPGTEQSMIVQGASGVLFSKRDVYALQPAIYLNGVPMVQENPFAFDVQKYDYNRIGPATNLFSQIDISNIESIAVIKDPFELAKLGPNAVNGAIYVTTKKAKSGLREISLNSYFGYVTAPKVYTVNGVYENNFRKPFYEKYGNQERYDNYASYLRDSTNTAYFGPSNWNDKYYKNTPTYSADLGITGGNDRASFRFFGSGTKNAGNADETNLNRYNISFGINMAPFSWLTMSSNVNTSRLDRTRNKSLRDRFAETRYIPDLSSPLSPNADVFGAFLEENKKNVDNNRVTTLNGNVTLTAHVNKLQIQSSLMFDYNEGSRDFFTPSTLMDGVSYISNYFGYSQRMILNNSASYKFDFAEHHELNLEVGQTYQGDTFKYNYARAYNGPNDYVKLSFVEGDKSKSEYLNSPDFYVFRYIDKEVHNMMSFYGSAQYKYKNLLSVNAIVRRDGSSNGQPDSRWVTTPSFNVNYSLKEQFLKDNTFFNALNLSGGWGRTVRTFLDDRYAAGPQYRSESGWFEEPTIPGYGPVMGINRPYESGFIGYGIKMPVAERTNLTLDGTFLNNRLNAAISAYNRNDKDQLIGVPVAQETGYSVNYKTGLEVNNKGLELMLNGALVENKNGFNWNSAINVNYNKNKVTALPDGHQELIIGDNKLEVGKSVGSYWVYSNTGIYNTDADVPADLTFNGIPVKGGDPIWKDYNSDNRIDNKDKVLTGDRIPSFVGGWNNTFSYKNFDLNFNFIFAAGHKALNQYEATRYGFINREAGNDINSIKEVSSWQKIENEKEYPIYNPWSDINPYRVDQDLFLDNASYLKLRSVTIGYDLSKAKFFNASKAGIRRFYVYATGMNLLTVTNFTGVDPELINFNGYYDGANLSIPKTFVLGFKLDL</sequence>
<dbReference type="Pfam" id="PF07715">
    <property type="entry name" value="Plug"/>
    <property type="match status" value="1"/>
</dbReference>
<dbReference type="InterPro" id="IPR012910">
    <property type="entry name" value="Plug_dom"/>
</dbReference>
<evidence type="ECO:0000313" key="5">
    <source>
        <dbReference type="EMBL" id="MFD2906654.1"/>
    </source>
</evidence>
<evidence type="ECO:0000259" key="4">
    <source>
        <dbReference type="Pfam" id="PF07715"/>
    </source>
</evidence>
<comment type="caution">
    <text evidence="5">The sequence shown here is derived from an EMBL/GenBank/DDBJ whole genome shotgun (WGS) entry which is preliminary data.</text>
</comment>
<evidence type="ECO:0000256" key="2">
    <source>
        <dbReference type="ARBA" id="ARBA00023136"/>
    </source>
</evidence>
<keyword evidence="2" id="KW-0472">Membrane</keyword>